<reference evidence="1" key="1">
    <citation type="submission" date="2023-04" db="EMBL/GenBank/DDBJ databases">
        <title>Draft Genome sequencing of Naganishia species isolated from polar environments using Oxford Nanopore Technology.</title>
        <authorList>
            <person name="Leo P."/>
            <person name="Venkateswaran K."/>
        </authorList>
    </citation>
    <scope>NUCLEOTIDE SEQUENCE</scope>
    <source>
        <strain evidence="1">MNA-CCFEE 5262</strain>
    </source>
</reference>
<sequence>MDDPKATSLCAVHTVPGVIPHWTRPGQTVVWNMTGQVAFAEGNSITILTPFTPPPAAVAKIVNKSRPPPPATAIVVHEETEEAPTIPPEFDRIPCWKGRFAVETRREPSLNAEVTQLLFELDEANMLFGPKDPGVKALAWSPKGLAPLGGCMLAVLETNLNLTIRSTDKDYIQGAWIDTCNLTHETYKLSAPSSETLESEKSTVPGSNLHRARELLFQCISWSNAPILPSPWGARPHDSLLAIGSRSGTLAFWQYNAHRQWTKVWSRVVADQWITHATWSEWVTTGTDALESTNKLAFACTDGSVYTIQVQLQFAEDGHHSSVNVGQPVMRIPPHASAITGLQFARDNLVCTRTGLVQVVTPEKSTLEEIRLSKIGNWPSCSRYSPCNGIGALSEECILISLYSGEHHVIRTRNGRPVIDSAASQRLTDGLRGNIEGADISIDEAIARKSPRITGFTLAPAMIGDGGSTLFACVLERCLANGFVSAATGPTRDSAVAYYVSPVKYKYRGEQTGQENVTTKEVALANLRYCWNDSRQAKICQLVNVWRMWNEHSTSTPFDHANQSSAQDIILAPALAYMIAVNGLEGTGDPAINLDVICRMLQLKAASTPSDEIQSCKRQLIETLPRKTDLAARTNDVCLICSESIPFDVQVEQDPAGLTSLS</sequence>
<dbReference type="Proteomes" id="UP001230649">
    <property type="component" value="Unassembled WGS sequence"/>
</dbReference>
<evidence type="ECO:0000313" key="1">
    <source>
        <dbReference type="EMBL" id="KAJ9105888.1"/>
    </source>
</evidence>
<keyword evidence="2" id="KW-1185">Reference proteome</keyword>
<gene>
    <name evidence="1" type="ORF">QFC20_004223</name>
</gene>
<name>A0ACC2W3B9_9TREE</name>
<dbReference type="EMBL" id="JASBWS010000046">
    <property type="protein sequence ID" value="KAJ9105888.1"/>
    <property type="molecule type" value="Genomic_DNA"/>
</dbReference>
<evidence type="ECO:0000313" key="2">
    <source>
        <dbReference type="Proteomes" id="UP001230649"/>
    </source>
</evidence>
<organism evidence="1 2">
    <name type="scientific">Naganishia adeliensis</name>
    <dbReference type="NCBI Taxonomy" id="92952"/>
    <lineage>
        <taxon>Eukaryota</taxon>
        <taxon>Fungi</taxon>
        <taxon>Dikarya</taxon>
        <taxon>Basidiomycota</taxon>
        <taxon>Agaricomycotina</taxon>
        <taxon>Tremellomycetes</taxon>
        <taxon>Filobasidiales</taxon>
        <taxon>Filobasidiaceae</taxon>
        <taxon>Naganishia</taxon>
    </lineage>
</organism>
<proteinExistence type="predicted"/>
<comment type="caution">
    <text evidence="1">The sequence shown here is derived from an EMBL/GenBank/DDBJ whole genome shotgun (WGS) entry which is preliminary data.</text>
</comment>
<accession>A0ACC2W3B9</accession>
<protein>
    <submittedName>
        <fullName evidence="1">Uncharacterized protein</fullName>
    </submittedName>
</protein>